<feature type="transmembrane region" description="Helical" evidence="6">
    <location>
        <begin position="510"/>
        <end position="533"/>
    </location>
</feature>
<dbReference type="GO" id="GO:0005886">
    <property type="term" value="C:plasma membrane"/>
    <property type="evidence" value="ECO:0007669"/>
    <property type="project" value="UniProtKB-SubCell"/>
</dbReference>
<evidence type="ECO:0000256" key="6">
    <source>
        <dbReference type="PIRNR" id="PIRNR018968"/>
    </source>
</evidence>
<dbReference type="Pfam" id="PF02687">
    <property type="entry name" value="FtsX"/>
    <property type="match status" value="1"/>
</dbReference>
<keyword evidence="6" id="KW-0813">Transport</keyword>
<feature type="transmembrane region" description="Helical" evidence="6">
    <location>
        <begin position="196"/>
        <end position="218"/>
    </location>
</feature>
<feature type="transmembrane region" description="Helical" evidence="6">
    <location>
        <begin position="565"/>
        <end position="587"/>
    </location>
</feature>
<dbReference type="InterPro" id="IPR027022">
    <property type="entry name" value="ABC_permease_BceB-typ"/>
</dbReference>
<evidence type="ECO:0000256" key="3">
    <source>
        <dbReference type="ARBA" id="ARBA00022692"/>
    </source>
</evidence>
<keyword evidence="9" id="KW-1185">Reference proteome</keyword>
<evidence type="ECO:0000313" key="8">
    <source>
        <dbReference type="EMBL" id="RCW74983.1"/>
    </source>
</evidence>
<protein>
    <submittedName>
        <fullName evidence="8">Putative ABC transport system permease protein</fullName>
    </submittedName>
</protein>
<dbReference type="PANTHER" id="PTHR46795">
    <property type="entry name" value="ABC TRANSPORTER PERMEASE-RELATED-RELATED"/>
    <property type="match status" value="1"/>
</dbReference>
<dbReference type="InterPro" id="IPR003838">
    <property type="entry name" value="ABC3_permease_C"/>
</dbReference>
<dbReference type="InterPro" id="IPR052536">
    <property type="entry name" value="ABC-4_Integral_Memb_Prot"/>
</dbReference>
<name>A0A368Y3X9_9BACI</name>
<feature type="transmembrane region" description="Helical" evidence="6">
    <location>
        <begin position="283"/>
        <end position="303"/>
    </location>
</feature>
<keyword evidence="5 6" id="KW-0472">Membrane</keyword>
<evidence type="ECO:0000259" key="7">
    <source>
        <dbReference type="Pfam" id="PF02687"/>
    </source>
</evidence>
<comment type="subcellular location">
    <subcellularLocation>
        <location evidence="1 6">Cell membrane</location>
        <topology evidence="1 6">Multi-pass membrane protein</topology>
    </subcellularLocation>
</comment>
<proteinExistence type="inferred from homology"/>
<dbReference type="PIRSF" id="PIRSF018968">
    <property type="entry name" value="ABC_permease_BceB"/>
    <property type="match status" value="1"/>
</dbReference>
<dbReference type="Proteomes" id="UP000252585">
    <property type="component" value="Unassembled WGS sequence"/>
</dbReference>
<keyword evidence="3 6" id="KW-0812">Transmembrane</keyword>
<evidence type="ECO:0000256" key="4">
    <source>
        <dbReference type="ARBA" id="ARBA00022989"/>
    </source>
</evidence>
<dbReference type="OrthoDB" id="1937696at2"/>
<organism evidence="8 9">
    <name type="scientific">Saliterribacillus persicus</name>
    <dbReference type="NCBI Taxonomy" id="930114"/>
    <lineage>
        <taxon>Bacteria</taxon>
        <taxon>Bacillati</taxon>
        <taxon>Bacillota</taxon>
        <taxon>Bacilli</taxon>
        <taxon>Bacillales</taxon>
        <taxon>Bacillaceae</taxon>
        <taxon>Saliterribacillus</taxon>
    </lineage>
</organism>
<sequence>MTFRQFAFNNVLRNKRLYIAYFLSSMFTVMVFFTFAIFAFHPAFSDGAINQNALFGMLAAGGIIYVFSFFFVLYSMSAFLQSRKKEFGLLMMLGATNKQIRLMVFLENILIGFFATVGGILTGLVFAKAILLVAENVLIISESLNFYFPTFAIVITFISFMFLFFCISIFVSFILRTNKLIDLIKGDKKSKGEPKSSRILSVLAALLLIAGYGTALYVEGTQVVFALIPVIVLVTLGTYLLFTQLSVYIIRRLKSNTSIFWKKTNMLLFSDLSFRMKDNARTFFMVAIISTVAFSAIGALYGFQSYLDKQIKESTPYNIEYMPWRDDTKEIIDQDISKVNAILEEENISAKMESIELNYFEMPELDREVLVVRASDYNRLAAMVNERLLHPMENEAIVAENSDTQLAMDSKASEVLMASSVEIGTGQEIKPSHVVNSFVLINDGYYVVDDAFYEQLGTPVREDMSAVWKADEGQSERLIKAGRKLNEQVEHRVYAIDYTVYEINKAYGPILFIGLFIGIVFFVSAGSFLYFRLFSDLDEEKRKFRSIAKIGLTQKELKRVVNWQIIILFFSPIVIALIHGGIALSALSRMFDYNLAVESSLVLGSFAVIQIIYFLVVRFFYVKQVKRMVF</sequence>
<feature type="transmembrane region" description="Helical" evidence="6">
    <location>
        <begin position="100"/>
        <end position="126"/>
    </location>
</feature>
<feature type="transmembrane region" description="Helical" evidence="6">
    <location>
        <begin position="20"/>
        <end position="41"/>
    </location>
</feature>
<feature type="domain" description="ABC3 transporter permease C-terminal" evidence="7">
    <location>
        <begin position="60"/>
        <end position="176"/>
    </location>
</feature>
<dbReference type="PANTHER" id="PTHR46795:SF2">
    <property type="entry name" value="ABC TRANSPORTER, PERMEASE PROTEIN"/>
    <property type="match status" value="1"/>
</dbReference>
<feature type="transmembrane region" description="Helical" evidence="6">
    <location>
        <begin position="53"/>
        <end position="80"/>
    </location>
</feature>
<dbReference type="AlphaFoldDB" id="A0A368Y3X9"/>
<accession>A0A368Y3X9</accession>
<keyword evidence="4 6" id="KW-1133">Transmembrane helix</keyword>
<evidence type="ECO:0000256" key="5">
    <source>
        <dbReference type="ARBA" id="ARBA00023136"/>
    </source>
</evidence>
<keyword evidence="2 6" id="KW-1003">Cell membrane</keyword>
<evidence type="ECO:0000313" key="9">
    <source>
        <dbReference type="Proteomes" id="UP000252585"/>
    </source>
</evidence>
<feature type="transmembrane region" description="Helical" evidence="6">
    <location>
        <begin position="224"/>
        <end position="250"/>
    </location>
</feature>
<evidence type="ECO:0000256" key="2">
    <source>
        <dbReference type="ARBA" id="ARBA00022475"/>
    </source>
</evidence>
<dbReference type="GO" id="GO:0055085">
    <property type="term" value="P:transmembrane transport"/>
    <property type="evidence" value="ECO:0007669"/>
    <property type="project" value="UniProtKB-UniRule"/>
</dbReference>
<comment type="similarity">
    <text evidence="6">Belongs to the ABC-4 integral membrane protein family.</text>
</comment>
<feature type="transmembrane region" description="Helical" evidence="6">
    <location>
        <begin position="146"/>
        <end position="175"/>
    </location>
</feature>
<evidence type="ECO:0000256" key="1">
    <source>
        <dbReference type="ARBA" id="ARBA00004651"/>
    </source>
</evidence>
<reference evidence="8 9" key="1">
    <citation type="submission" date="2018-07" db="EMBL/GenBank/DDBJ databases">
        <title>Genomic Encyclopedia of Type Strains, Phase IV (KMG-IV): sequencing the most valuable type-strain genomes for metagenomic binning, comparative biology and taxonomic classification.</title>
        <authorList>
            <person name="Goeker M."/>
        </authorList>
    </citation>
    <scope>NUCLEOTIDE SEQUENCE [LARGE SCALE GENOMIC DNA]</scope>
    <source>
        <strain evidence="8 9">DSM 27696</strain>
    </source>
</reference>
<gene>
    <name evidence="8" type="ORF">DFR57_103280</name>
</gene>
<dbReference type="EMBL" id="QPJJ01000003">
    <property type="protein sequence ID" value="RCW74983.1"/>
    <property type="molecule type" value="Genomic_DNA"/>
</dbReference>
<dbReference type="RefSeq" id="WP_114352077.1">
    <property type="nucleotide sequence ID" value="NZ_QPJJ01000003.1"/>
</dbReference>
<comment type="caution">
    <text evidence="8">The sequence shown here is derived from an EMBL/GenBank/DDBJ whole genome shotgun (WGS) entry which is preliminary data.</text>
</comment>
<feature type="transmembrane region" description="Helical" evidence="6">
    <location>
        <begin position="599"/>
        <end position="621"/>
    </location>
</feature>